<proteinExistence type="predicted"/>
<dbReference type="SUPFAM" id="SSF52096">
    <property type="entry name" value="ClpP/crotonase"/>
    <property type="match status" value="1"/>
</dbReference>
<feature type="region of interest" description="Disordered" evidence="1">
    <location>
        <begin position="36"/>
        <end position="95"/>
    </location>
</feature>
<dbReference type="Gene3D" id="3.90.226.10">
    <property type="entry name" value="2-enoyl-CoA Hydratase, Chain A, domain 1"/>
    <property type="match status" value="1"/>
</dbReference>
<reference evidence="3 4" key="1">
    <citation type="submission" date="2025-04" db="UniProtKB">
        <authorList>
            <consortium name="RefSeq"/>
        </authorList>
    </citation>
    <scope>IDENTIFICATION</scope>
    <source>
        <tissue evidence="3 4">Whole organism</tissue>
    </source>
</reference>
<feature type="compositionally biased region" description="Low complexity" evidence="1">
    <location>
        <begin position="602"/>
        <end position="617"/>
    </location>
</feature>
<feature type="compositionally biased region" description="Basic residues" evidence="1">
    <location>
        <begin position="153"/>
        <end position="167"/>
    </location>
</feature>
<gene>
    <name evidence="3 4" type="primary">LOC108678804</name>
</gene>
<feature type="region of interest" description="Disordered" evidence="1">
    <location>
        <begin position="125"/>
        <end position="219"/>
    </location>
</feature>
<feature type="compositionally biased region" description="Basic and acidic residues" evidence="1">
    <location>
        <begin position="125"/>
        <end position="136"/>
    </location>
</feature>
<dbReference type="KEGG" id="hazt:108678804"/>
<feature type="region of interest" description="Disordered" evidence="1">
    <location>
        <begin position="356"/>
        <end position="386"/>
    </location>
</feature>
<feature type="compositionally biased region" description="Polar residues" evidence="1">
    <location>
        <begin position="531"/>
        <end position="551"/>
    </location>
</feature>
<dbReference type="InterPro" id="IPR001753">
    <property type="entry name" value="Enoyl-CoA_hydra/iso"/>
</dbReference>
<feature type="compositionally biased region" description="Polar residues" evidence="1">
    <location>
        <begin position="734"/>
        <end position="753"/>
    </location>
</feature>
<feature type="compositionally biased region" description="Polar residues" evidence="1">
    <location>
        <begin position="650"/>
        <end position="672"/>
    </location>
</feature>
<dbReference type="InterPro" id="IPR014748">
    <property type="entry name" value="Enoyl-CoA_hydra_C"/>
</dbReference>
<feature type="region of interest" description="Disordered" evidence="1">
    <location>
        <begin position="463"/>
        <end position="634"/>
    </location>
</feature>
<feature type="compositionally biased region" description="Low complexity" evidence="1">
    <location>
        <begin position="754"/>
        <end position="768"/>
    </location>
</feature>
<dbReference type="Gene3D" id="1.10.12.10">
    <property type="entry name" value="Lyase 2-enoyl-coa Hydratase, Chain A, domain 2"/>
    <property type="match status" value="1"/>
</dbReference>
<dbReference type="CDD" id="cd06558">
    <property type="entry name" value="crotonase-like"/>
    <property type="match status" value="1"/>
</dbReference>
<feature type="compositionally biased region" description="Polar residues" evidence="1">
    <location>
        <begin position="575"/>
        <end position="593"/>
    </location>
</feature>
<organism evidence="2 3">
    <name type="scientific">Hyalella azteca</name>
    <name type="common">Amphipod</name>
    <dbReference type="NCBI Taxonomy" id="294128"/>
    <lineage>
        <taxon>Eukaryota</taxon>
        <taxon>Metazoa</taxon>
        <taxon>Ecdysozoa</taxon>
        <taxon>Arthropoda</taxon>
        <taxon>Crustacea</taxon>
        <taxon>Multicrustacea</taxon>
        <taxon>Malacostraca</taxon>
        <taxon>Eumalacostraca</taxon>
        <taxon>Peracarida</taxon>
        <taxon>Amphipoda</taxon>
        <taxon>Senticaudata</taxon>
        <taxon>Talitrida</taxon>
        <taxon>Talitroidea</taxon>
        <taxon>Hyalellidae</taxon>
        <taxon>Hyalella</taxon>
    </lineage>
</organism>
<dbReference type="Pfam" id="PF00378">
    <property type="entry name" value="ECH_1"/>
    <property type="match status" value="1"/>
</dbReference>
<evidence type="ECO:0000313" key="3">
    <source>
        <dbReference type="RefSeq" id="XP_018022775.1"/>
    </source>
</evidence>
<evidence type="ECO:0000313" key="4">
    <source>
        <dbReference type="RefSeq" id="XP_047738740.1"/>
    </source>
</evidence>
<feature type="compositionally biased region" description="Low complexity" evidence="1">
    <location>
        <begin position="38"/>
        <end position="91"/>
    </location>
</feature>
<dbReference type="PANTHER" id="PTHR43684">
    <property type="match status" value="1"/>
</dbReference>
<dbReference type="OrthoDB" id="6357915at2759"/>
<dbReference type="GeneID" id="108678804"/>
<feature type="compositionally biased region" description="Basic residues" evidence="1">
    <location>
        <begin position="296"/>
        <end position="305"/>
    </location>
</feature>
<feature type="region of interest" description="Disordered" evidence="1">
    <location>
        <begin position="650"/>
        <end position="685"/>
    </location>
</feature>
<feature type="compositionally biased region" description="Basic and acidic residues" evidence="1">
    <location>
        <begin position="189"/>
        <end position="201"/>
    </location>
</feature>
<accession>A0A8B7P9X3</accession>
<feature type="compositionally biased region" description="Low complexity" evidence="1">
    <location>
        <begin position="172"/>
        <end position="188"/>
    </location>
</feature>
<dbReference type="RefSeq" id="XP_018022775.1">
    <property type="nucleotide sequence ID" value="XM_018167286.2"/>
</dbReference>
<protein>
    <submittedName>
        <fullName evidence="3 4">Cell wall protein RBR3</fullName>
    </submittedName>
</protein>
<dbReference type="PANTHER" id="PTHR43684:SF11">
    <property type="entry name" value="CHROMO DOMAIN-CONTAINING PROTEIN"/>
    <property type="match status" value="1"/>
</dbReference>
<name>A0A8B7P9X3_HYAAZ</name>
<feature type="region of interest" description="Disordered" evidence="1">
    <location>
        <begin position="296"/>
        <end position="321"/>
    </location>
</feature>
<dbReference type="InterPro" id="IPR029045">
    <property type="entry name" value="ClpP/crotonase-like_dom_sf"/>
</dbReference>
<evidence type="ECO:0000256" key="1">
    <source>
        <dbReference type="SAM" id="MobiDB-lite"/>
    </source>
</evidence>
<sequence length="1497" mass="160222">MAATATCGLDSSSSLLDAKLLVPLAENIVATPASSVISTSPSLGSCNSSSSHSMMVSPTATPTSPSLTDAAASSPSSSTSTNPGPISTSPSEQERVLDPTVLIQLKELDLAIQLRDQNRVDGRKTRWIEHRRRQEEQGSPGSISGASTGSNSSRKRRSGGSVAKHKKENIDVSSGSVSPIKSSNSSPSKTDDPLSFHESTPHDNNNITPLKFPPDYTDSSTMKIEVSEPLVGSVEPSNVLQTMKQQFLQDTTKETVVDSAKLINTDSNVVEISEIVPKKKKTKSATAVSLPVGRKKIGRPAKKPNRVALPNGKEVPGTSKVQKKKVMKSTTANGNNAPKKVLAPFSNFFMKAKTRGLRDVRKPDGETPDGPSLLGDRNTGSETELGSTKAPIIAPIIPSKCLLIAATAKVLSNKGAAAYKKKSSQSIVKLSAGVKTAKKFEANGKFSNGELSSKTKTMAKVLNKKSLNKNNPSDIPDTSISKDSEKQAAPYVSEGDSSESANDASRRGRSRGSKRKLDSNSISPPPKWSRKTSTVVAEVHNSMNGEPQQSLAGIPKPQVAGRKRKPLTPVKGAETSINQSSSGLASNDTQSCKTDSDNKTDACVQSSSSSSCVSAASMTRHSEEEPSKISNVNQIGSNGHEVLHVGLQSLTSPNGVSTENRNFPVSRSTLLGSSPRPPSALQSHSFTNGVTTHAMMEQTCNSSTLPEDGCTQPSSPRKRTLSPVKLIRTGVLKASTTNDNTSPTTLVSPVLKTSPSSSCSPSAGASPPLINGEHNGPPLTQSVNEKLDVSSSIKKSPQPYTETKVMTTDIPVDISDKEIRTKSPTGSDCDNNNRNEPEVVESSGKIKEKSIMTDTANSVVKESGKNSDSIDVKKPRRPPRFLKALFDDEGVQNMLNSIKTKEVGLDGSFSSSTEIATTHKLRPKRPPEHSMAISPEPDLEVFFSTGTGKRKRKCNEVDSLYSDEGAVNMMTSCSGSSRRSTPVQDEPFLGSAAAEDISVTHGKDWSTRVSLNGNEQYVDTAGSVIAKRKPGRPQKQKSILSKSCSPSSAPDIVIESEISIRKKPDSSSWKPDDANGLQLSNVTKNKVSNGHEVRIDYGNVGGSTNLGLKANVQSLYASSVVSSNAAISVPSSSANAHRQGNQSPVKIRRIDLPTSPTMASLDSLVRSMDETSGVVPTSSVAFVPNIVPEDMVPPVRGMRGLMTVDGGISGGLRQSQRCSVRQTGDAASFSYRDLVLRKMNNFVHIIMAPQTTKIKNSLNSRILRELCDALNSLRGDPSVRLVLLTSNGSSFCQGVDLTSLHHAHPETRNNHAQNLARAIKEFLRMLVQFPKPIIAGVNGNAVGLGVTMLPLFDLVYASDSAEFYLPYSKLGQVPEGGATYTFPALIGKLQATRLFMGYKFSAREGVNFGLVSEVLWPANFQEMLLPKVALLATQSSQSMETTKALMNHQLQTRLELSLENECNMLQKQWISPNFETLSRRFLESHAPLMQKPVVVPL</sequence>
<feature type="compositionally biased region" description="Polar residues" evidence="1">
    <location>
        <begin position="778"/>
        <end position="806"/>
    </location>
</feature>
<feature type="compositionally biased region" description="Low complexity" evidence="1">
    <location>
        <begin position="141"/>
        <end position="152"/>
    </location>
</feature>
<feature type="compositionally biased region" description="Basic and acidic residues" evidence="1">
    <location>
        <begin position="862"/>
        <end position="873"/>
    </location>
</feature>
<feature type="compositionally biased region" description="Basic and acidic residues" evidence="1">
    <location>
        <begin position="356"/>
        <end position="365"/>
    </location>
</feature>
<dbReference type="Proteomes" id="UP000694843">
    <property type="component" value="Unplaced"/>
</dbReference>
<keyword evidence="2" id="KW-1185">Reference proteome</keyword>
<feature type="compositionally biased region" description="Polar residues" evidence="1">
    <location>
        <begin position="701"/>
        <end position="715"/>
    </location>
</feature>
<feature type="region of interest" description="Disordered" evidence="1">
    <location>
        <begin position="701"/>
        <end position="875"/>
    </location>
</feature>
<evidence type="ECO:0000313" key="2">
    <source>
        <dbReference type="Proteomes" id="UP000694843"/>
    </source>
</evidence>
<feature type="region of interest" description="Disordered" evidence="1">
    <location>
        <begin position="1028"/>
        <end position="1049"/>
    </location>
</feature>
<dbReference type="InterPro" id="IPR051053">
    <property type="entry name" value="ECH/Chromodomain_protein"/>
</dbReference>
<feature type="compositionally biased region" description="Low complexity" evidence="1">
    <location>
        <begin position="1038"/>
        <end position="1048"/>
    </location>
</feature>
<dbReference type="RefSeq" id="XP_047738740.1">
    <property type="nucleotide sequence ID" value="XM_047882784.1"/>
</dbReference>